<keyword evidence="1" id="KW-0472">Membrane</keyword>
<reference evidence="2 3" key="1">
    <citation type="submission" date="2019-02" db="EMBL/GenBank/DDBJ databases">
        <title>Genomic Encyclopedia of Type Strains, Phase IV (KMG-IV): sequencing the most valuable type-strain genomes for metagenomic binning, comparative biology and taxonomic classification.</title>
        <authorList>
            <person name="Goeker M."/>
        </authorList>
    </citation>
    <scope>NUCLEOTIDE SEQUENCE [LARGE SCALE GENOMIC DNA]</scope>
    <source>
        <strain evidence="2 3">DSM 10617</strain>
    </source>
</reference>
<gene>
    <name evidence="2" type="ORF">EV685_2579</name>
</gene>
<dbReference type="EMBL" id="SGWV01000010">
    <property type="protein sequence ID" value="RZS52957.1"/>
    <property type="molecule type" value="Genomic_DNA"/>
</dbReference>
<dbReference type="Pfam" id="PF11346">
    <property type="entry name" value="DUF3149"/>
    <property type="match status" value="1"/>
</dbReference>
<organism evidence="2 3">
    <name type="scientific">Sphaerotilus mobilis</name>
    <dbReference type="NCBI Taxonomy" id="47994"/>
    <lineage>
        <taxon>Bacteria</taxon>
        <taxon>Pseudomonadati</taxon>
        <taxon>Pseudomonadota</taxon>
        <taxon>Betaproteobacteria</taxon>
        <taxon>Burkholderiales</taxon>
        <taxon>Sphaerotilaceae</taxon>
        <taxon>Sphaerotilus</taxon>
    </lineage>
</organism>
<comment type="caution">
    <text evidence="2">The sequence shown here is derived from an EMBL/GenBank/DDBJ whole genome shotgun (WGS) entry which is preliminary data.</text>
</comment>
<evidence type="ECO:0000256" key="1">
    <source>
        <dbReference type="SAM" id="Phobius"/>
    </source>
</evidence>
<name>A0A4Q7LGW9_9BURK</name>
<protein>
    <submittedName>
        <fullName evidence="2">Uncharacterized protein DUF3149</fullName>
    </submittedName>
</protein>
<proteinExistence type="predicted"/>
<dbReference type="AlphaFoldDB" id="A0A4Q7LGW9"/>
<accession>A0A4Q7LGW9</accession>
<dbReference type="Proteomes" id="UP000293433">
    <property type="component" value="Unassembled WGS sequence"/>
</dbReference>
<sequence>MHALIDFFSTDYGLMSAIVIAITLGMGAFFTHFFLSHMRADEAAAKAAAAKSGQA</sequence>
<keyword evidence="1" id="KW-1133">Transmembrane helix</keyword>
<evidence type="ECO:0000313" key="3">
    <source>
        <dbReference type="Proteomes" id="UP000293433"/>
    </source>
</evidence>
<keyword evidence="3" id="KW-1185">Reference proteome</keyword>
<dbReference type="RefSeq" id="WP_130482440.1">
    <property type="nucleotide sequence ID" value="NZ_SGWV01000010.1"/>
</dbReference>
<dbReference type="OrthoDB" id="8594755at2"/>
<dbReference type="InterPro" id="IPR021494">
    <property type="entry name" value="DUF3149"/>
</dbReference>
<evidence type="ECO:0000313" key="2">
    <source>
        <dbReference type="EMBL" id="RZS52957.1"/>
    </source>
</evidence>
<keyword evidence="1" id="KW-0812">Transmembrane</keyword>
<feature type="transmembrane region" description="Helical" evidence="1">
    <location>
        <begin position="12"/>
        <end position="35"/>
    </location>
</feature>